<proteinExistence type="predicted"/>
<name>A0A8X6XAA1_9ARAC</name>
<protein>
    <submittedName>
        <fullName evidence="1">Uncharacterized protein</fullName>
    </submittedName>
</protein>
<dbReference type="AlphaFoldDB" id="A0A8X6XAA1"/>
<sequence>MTATPVELSENIASCLLGDLIVPERLGNGLSGIGELPVAELFALAENGDASEHTSMDSISGIEDYPNPLCSNLQKKVFVLFRMMKIAFSIFSCW</sequence>
<accession>A0A8X6XAA1</accession>
<evidence type="ECO:0000313" key="1">
    <source>
        <dbReference type="EMBL" id="GFY49865.1"/>
    </source>
</evidence>
<evidence type="ECO:0000313" key="2">
    <source>
        <dbReference type="Proteomes" id="UP000886998"/>
    </source>
</evidence>
<reference evidence="1" key="1">
    <citation type="submission" date="2020-08" db="EMBL/GenBank/DDBJ databases">
        <title>Multicomponent nature underlies the extraordinary mechanical properties of spider dragline silk.</title>
        <authorList>
            <person name="Kono N."/>
            <person name="Nakamura H."/>
            <person name="Mori M."/>
            <person name="Yoshida Y."/>
            <person name="Ohtoshi R."/>
            <person name="Malay A.D."/>
            <person name="Moran D.A.P."/>
            <person name="Tomita M."/>
            <person name="Numata K."/>
            <person name="Arakawa K."/>
        </authorList>
    </citation>
    <scope>NUCLEOTIDE SEQUENCE</scope>
</reference>
<comment type="caution">
    <text evidence="1">The sequence shown here is derived from an EMBL/GenBank/DDBJ whole genome shotgun (WGS) entry which is preliminary data.</text>
</comment>
<keyword evidence="2" id="KW-1185">Reference proteome</keyword>
<organism evidence="1 2">
    <name type="scientific">Trichonephila inaurata madagascariensis</name>
    <dbReference type="NCBI Taxonomy" id="2747483"/>
    <lineage>
        <taxon>Eukaryota</taxon>
        <taxon>Metazoa</taxon>
        <taxon>Ecdysozoa</taxon>
        <taxon>Arthropoda</taxon>
        <taxon>Chelicerata</taxon>
        <taxon>Arachnida</taxon>
        <taxon>Araneae</taxon>
        <taxon>Araneomorphae</taxon>
        <taxon>Entelegynae</taxon>
        <taxon>Araneoidea</taxon>
        <taxon>Nephilidae</taxon>
        <taxon>Trichonephila</taxon>
        <taxon>Trichonephila inaurata</taxon>
    </lineage>
</organism>
<dbReference type="EMBL" id="BMAV01007191">
    <property type="protein sequence ID" value="GFY49865.1"/>
    <property type="molecule type" value="Genomic_DNA"/>
</dbReference>
<dbReference type="Proteomes" id="UP000886998">
    <property type="component" value="Unassembled WGS sequence"/>
</dbReference>
<gene>
    <name evidence="1" type="ORF">TNIN_274041</name>
</gene>